<evidence type="ECO:0000313" key="2">
    <source>
        <dbReference type="Proteomes" id="UP000036277"/>
    </source>
</evidence>
<evidence type="ECO:0008006" key="3">
    <source>
        <dbReference type="Google" id="ProtNLM"/>
    </source>
</evidence>
<reference evidence="1 2" key="1">
    <citation type="submission" date="2015-06" db="EMBL/GenBank/DDBJ databases">
        <title>Draft Whole-Genome Sequence of the Entomopathogenic Bacterium Xenorhabdus khoisanae.</title>
        <authorList>
            <person name="Naidoo S."/>
            <person name="Featherston J."/>
            <person name="Gray V.M."/>
        </authorList>
    </citation>
    <scope>NUCLEOTIDE SEQUENCE [LARGE SCALE GENOMIC DNA]</scope>
    <source>
        <strain evidence="1 2">MCB</strain>
    </source>
</reference>
<dbReference type="EMBL" id="LFCV01000184">
    <property type="protein sequence ID" value="KMJ43432.1"/>
    <property type="molecule type" value="Genomic_DNA"/>
</dbReference>
<organism evidence="1 2">
    <name type="scientific">Xenorhabdus khoisanae</name>
    <dbReference type="NCBI Taxonomy" id="880157"/>
    <lineage>
        <taxon>Bacteria</taxon>
        <taxon>Pseudomonadati</taxon>
        <taxon>Pseudomonadota</taxon>
        <taxon>Gammaproteobacteria</taxon>
        <taxon>Enterobacterales</taxon>
        <taxon>Morganellaceae</taxon>
        <taxon>Xenorhabdus</taxon>
    </lineage>
</organism>
<proteinExistence type="predicted"/>
<dbReference type="InterPro" id="IPR016181">
    <property type="entry name" value="Acyl_CoA_acyltransferase"/>
</dbReference>
<accession>A0A0J5FNA0</accession>
<dbReference type="AlphaFoldDB" id="A0A0J5FNA0"/>
<dbReference type="RefSeq" id="WP_047965080.1">
    <property type="nucleotide sequence ID" value="NZ_CAWMBG010000184.1"/>
</dbReference>
<name>A0A0J5FNA0_9GAMM</name>
<dbReference type="Proteomes" id="UP000036277">
    <property type="component" value="Unassembled WGS sequence"/>
</dbReference>
<sequence>MRFRSKSFDIDRPNYFSPLSRSQSSPSLISKSFDARASLSTEKVSLSKSYEIAERLKFQIESEKWKVKLNKEEKRDLELRNWSDRCVYSCGIFQSIKERTCELLKEEVSQQEKYHCFVTSFRGFPVGILIITTTEKKVLNAPKLLPDVPLITDISTHPGIRGCGIPLIECAVNLSYQLGKNGVVQLTPIDESEGSYSHMGFTKIKSNRLVFMVLKPAESPKWRLINGRYRFLWNV</sequence>
<protein>
    <recommendedName>
        <fullName evidence="3">N-acetyltransferase domain-containing protein</fullName>
    </recommendedName>
</protein>
<keyword evidence="2" id="KW-1185">Reference proteome</keyword>
<evidence type="ECO:0000313" key="1">
    <source>
        <dbReference type="EMBL" id="KMJ43432.1"/>
    </source>
</evidence>
<dbReference type="OrthoDB" id="6442235at2"/>
<comment type="caution">
    <text evidence="1">The sequence shown here is derived from an EMBL/GenBank/DDBJ whole genome shotgun (WGS) entry which is preliminary data.</text>
</comment>
<dbReference type="PATRIC" id="fig|880157.4.peg.4253"/>
<dbReference type="SUPFAM" id="SSF55729">
    <property type="entry name" value="Acyl-CoA N-acyltransferases (Nat)"/>
    <property type="match status" value="1"/>
</dbReference>
<gene>
    <name evidence="1" type="ORF">AB204_19725</name>
</gene>